<evidence type="ECO:0000256" key="2">
    <source>
        <dbReference type="RuleBase" id="RU003616"/>
    </source>
</evidence>
<sequence>MTRVATYRPGRVNVFDEMDRMMESMIGSGSSAKASRYPAVDAVEKEGSFELSIELPGYGKDDVEIKVDNNLLTVSAAELKDAKDEKKEEKKESVRYIMHERSGRSFTRTFVLPKDVDKENIEASFENGLLTLNIPKVPKAEPKKIDIKVK</sequence>
<evidence type="ECO:0000256" key="1">
    <source>
        <dbReference type="PROSITE-ProRule" id="PRU00285"/>
    </source>
</evidence>
<dbReference type="EMBL" id="JAQQAL010000044">
    <property type="protein sequence ID" value="MDC7228283.1"/>
    <property type="molecule type" value="Genomic_DNA"/>
</dbReference>
<dbReference type="PANTHER" id="PTHR11527">
    <property type="entry name" value="HEAT-SHOCK PROTEIN 20 FAMILY MEMBER"/>
    <property type="match status" value="1"/>
</dbReference>
<dbReference type="AlphaFoldDB" id="A0AAJ1IFB0"/>
<dbReference type="InterPro" id="IPR002068">
    <property type="entry name" value="A-crystallin/Hsp20_dom"/>
</dbReference>
<dbReference type="Pfam" id="PF00011">
    <property type="entry name" value="HSP20"/>
    <property type="match status" value="1"/>
</dbReference>
<evidence type="ECO:0000259" key="3">
    <source>
        <dbReference type="PROSITE" id="PS01031"/>
    </source>
</evidence>
<dbReference type="Proteomes" id="UP001221217">
    <property type="component" value="Unassembled WGS sequence"/>
</dbReference>
<feature type="domain" description="SHSP" evidence="3">
    <location>
        <begin position="31"/>
        <end position="150"/>
    </location>
</feature>
<dbReference type="Gene3D" id="2.60.40.790">
    <property type="match status" value="1"/>
</dbReference>
<dbReference type="InterPro" id="IPR031107">
    <property type="entry name" value="Small_HSP"/>
</dbReference>
<comment type="similarity">
    <text evidence="1 2">Belongs to the small heat shock protein (HSP20) family.</text>
</comment>
<evidence type="ECO:0000313" key="5">
    <source>
        <dbReference type="Proteomes" id="UP001221217"/>
    </source>
</evidence>
<proteinExistence type="inferred from homology"/>
<name>A0AAJ1IFB0_9SPIO</name>
<reference evidence="4 5" key="1">
    <citation type="submission" date="2022-12" db="EMBL/GenBank/DDBJ databases">
        <title>Metagenome assembled genome from gulf of manar.</title>
        <authorList>
            <person name="Kohli P."/>
            <person name="Pk S."/>
            <person name="Venkata Ramana C."/>
            <person name="Sasikala C."/>
        </authorList>
    </citation>
    <scope>NUCLEOTIDE SEQUENCE [LARGE SCALE GENOMIC DNA]</scope>
    <source>
        <strain evidence="4">JB008</strain>
    </source>
</reference>
<dbReference type="InterPro" id="IPR008978">
    <property type="entry name" value="HSP20-like_chaperone"/>
</dbReference>
<dbReference type="CDD" id="cd06464">
    <property type="entry name" value="ACD_sHsps-like"/>
    <property type="match status" value="1"/>
</dbReference>
<accession>A0AAJ1IFB0</accession>
<dbReference type="SUPFAM" id="SSF49764">
    <property type="entry name" value="HSP20-like chaperones"/>
    <property type="match status" value="1"/>
</dbReference>
<gene>
    <name evidence="4" type="ORF">PQJ61_16090</name>
</gene>
<dbReference type="PROSITE" id="PS01031">
    <property type="entry name" value="SHSP"/>
    <property type="match status" value="1"/>
</dbReference>
<comment type="caution">
    <text evidence="4">The sequence shown here is derived from an EMBL/GenBank/DDBJ whole genome shotgun (WGS) entry which is preliminary data.</text>
</comment>
<evidence type="ECO:0000313" key="4">
    <source>
        <dbReference type="EMBL" id="MDC7228283.1"/>
    </source>
</evidence>
<protein>
    <submittedName>
        <fullName evidence="4">Hsp20/alpha crystallin family protein</fullName>
    </submittedName>
</protein>
<organism evidence="4 5">
    <name type="scientific">Candidatus Thalassospirochaeta sargassi</name>
    <dbReference type="NCBI Taxonomy" id="3119039"/>
    <lineage>
        <taxon>Bacteria</taxon>
        <taxon>Pseudomonadati</taxon>
        <taxon>Spirochaetota</taxon>
        <taxon>Spirochaetia</taxon>
        <taxon>Spirochaetales</taxon>
        <taxon>Spirochaetaceae</taxon>
        <taxon>Candidatus Thalassospirochaeta</taxon>
    </lineage>
</organism>